<keyword evidence="2" id="KW-0472">Membrane</keyword>
<dbReference type="InterPro" id="IPR036910">
    <property type="entry name" value="HMG_box_dom_sf"/>
</dbReference>
<organism evidence="3 4">
    <name type="scientific">Drechslerella dactyloides</name>
    <name type="common">Nematode-trapping fungus</name>
    <name type="synonym">Arthrobotrys dactyloides</name>
    <dbReference type="NCBI Taxonomy" id="74499"/>
    <lineage>
        <taxon>Eukaryota</taxon>
        <taxon>Fungi</taxon>
        <taxon>Dikarya</taxon>
        <taxon>Ascomycota</taxon>
        <taxon>Pezizomycotina</taxon>
        <taxon>Orbiliomycetes</taxon>
        <taxon>Orbiliales</taxon>
        <taxon>Orbiliaceae</taxon>
        <taxon>Drechslerella</taxon>
    </lineage>
</organism>
<dbReference type="AlphaFoldDB" id="A0AAD6IUP8"/>
<dbReference type="SUPFAM" id="SSF47095">
    <property type="entry name" value="HMG-box"/>
    <property type="match status" value="1"/>
</dbReference>
<feature type="transmembrane region" description="Helical" evidence="2">
    <location>
        <begin position="731"/>
        <end position="750"/>
    </location>
</feature>
<evidence type="ECO:0000256" key="1">
    <source>
        <dbReference type="SAM" id="MobiDB-lite"/>
    </source>
</evidence>
<comment type="caution">
    <text evidence="3">The sequence shown here is derived from an EMBL/GenBank/DDBJ whole genome shotgun (WGS) entry which is preliminary data.</text>
</comment>
<dbReference type="EMBL" id="JAQGDS010000007">
    <property type="protein sequence ID" value="KAJ6259004.1"/>
    <property type="molecule type" value="Genomic_DNA"/>
</dbReference>
<keyword evidence="2" id="KW-1133">Transmembrane helix</keyword>
<accession>A0AAD6IUP8</accession>
<feature type="transmembrane region" description="Helical" evidence="2">
    <location>
        <begin position="840"/>
        <end position="867"/>
    </location>
</feature>
<feature type="compositionally biased region" description="Polar residues" evidence="1">
    <location>
        <begin position="145"/>
        <end position="156"/>
    </location>
</feature>
<evidence type="ECO:0000256" key="2">
    <source>
        <dbReference type="SAM" id="Phobius"/>
    </source>
</evidence>
<feature type="compositionally biased region" description="Polar residues" evidence="1">
    <location>
        <begin position="210"/>
        <end position="222"/>
    </location>
</feature>
<protein>
    <submittedName>
        <fullName evidence="3">Uncharacterized protein</fullName>
    </submittedName>
</protein>
<feature type="compositionally biased region" description="Basic and acidic residues" evidence="1">
    <location>
        <begin position="1065"/>
        <end position="1083"/>
    </location>
</feature>
<dbReference type="Proteomes" id="UP001221413">
    <property type="component" value="Unassembled WGS sequence"/>
</dbReference>
<dbReference type="Gene3D" id="1.10.30.10">
    <property type="entry name" value="High mobility group box domain"/>
    <property type="match status" value="1"/>
</dbReference>
<keyword evidence="4" id="KW-1185">Reference proteome</keyword>
<feature type="compositionally biased region" description="Polar residues" evidence="1">
    <location>
        <begin position="314"/>
        <end position="327"/>
    </location>
</feature>
<keyword evidence="2" id="KW-0812">Transmembrane</keyword>
<evidence type="ECO:0000313" key="3">
    <source>
        <dbReference type="EMBL" id="KAJ6259004.1"/>
    </source>
</evidence>
<feature type="region of interest" description="Disordered" evidence="1">
    <location>
        <begin position="314"/>
        <end position="425"/>
    </location>
</feature>
<feature type="region of interest" description="Disordered" evidence="1">
    <location>
        <begin position="1"/>
        <end position="31"/>
    </location>
</feature>
<proteinExistence type="predicted"/>
<reference evidence="3" key="1">
    <citation type="submission" date="2023-01" db="EMBL/GenBank/DDBJ databases">
        <title>The chitinases involved in constricting ring structure development in the nematode-trapping fungus Drechslerella dactyloides.</title>
        <authorList>
            <person name="Wang R."/>
            <person name="Zhang L."/>
            <person name="Tang P."/>
            <person name="Li S."/>
            <person name="Liang L."/>
        </authorList>
    </citation>
    <scope>NUCLEOTIDE SEQUENCE</scope>
    <source>
        <strain evidence="3">YMF1.00031</strain>
    </source>
</reference>
<feature type="compositionally biased region" description="Basic and acidic residues" evidence="1">
    <location>
        <begin position="190"/>
        <end position="199"/>
    </location>
</feature>
<feature type="region of interest" description="Disordered" evidence="1">
    <location>
        <begin position="1065"/>
        <end position="1099"/>
    </location>
</feature>
<name>A0AAD6IUP8_DREDA</name>
<gene>
    <name evidence="3" type="ORF">Dda_5900</name>
</gene>
<sequence length="1146" mass="129425">MVHSAKSAESLPKKARQAHNNKVPPDAPRRNLSSFVMFANSDISSEWAKMNDDSKTPWKRAMTDDKERYKREMELYRKHGPHWVWVVGHKMRLELGLTDEDCTQLKWDSLTESRSDPGRSPEVAQKHIRLGNQPGARGTDDVPGNSLQQPQKSTHQMVPCGSSARGDLVDPESFVNSRAPAESIPTVRKSRSESPEIRRRSQPFIDGTMPDQNSPSQSSEASNFDDLDNPRSDALAFEDTGLADIFSPKVPTVQQRRPDPIPLQQPLRGNDITNRITNSHSAGQDFYPIWQPSIWDTRWRGYCPRKIDFATESASENVRSATPTLQDRNSRIDPWLDSSDDDISTDSHDSFDEIDISPNARNHNFGIQTDLRGGPPDGHNNPFHNLKPPSTKGASGKTPVRRNSGQRESWKRSLRRSGVQLREPAPLQEIAPVEASSQIAENVVEDTPEELTGLPPATSDSDSPLLRRIQHSFWAALGNTRERIQTAWGWSTTQRGVSTLVVLSWVILLILAQTNFLRVRNWEFLNPGLKDKNNRLILSGTRIDNDWRPDPRDIVKLMFSKNSSQTVMDSKILYHLQSIEERQGLLNKKTQKQLDDTTLVLDTMAREIKHLHIALSSLINGFGTKSSERSHTDVNLIVRLLCPEEFGIMGGTQGTRIRNCLKRRKAASLALRSRQHTTISNRMLTNILPYMDDVPPVTVTLGGGLILLVYAEVLAEWVTFRGNQKLRRVSQVIAVLLSASAIVVYPIRIFTRRIRRPKPVESSRQGFWLFSAVQNIFTAILKKMTDLLQSGPRRQAAEVERSLSWMETTKFTFSQTKDFASSLKFGDLKEYITGISLKDFLLGFSVPYTLTKLLVLYLIYAFITWIIPDVLSSTPVAVNPYNVSSLTFDVGPLTDFSNDWALRQKEWPNFLPNVANARPKKFAFYKEIDVDSNPYLCFQNVIIQKAPSQAAFARSTDAVANAGVRNAAKYGRDFFSLGIPIRVMVEMNHQLTKVHSIPLGSCRSVLKGEHFWMVARPPPAYPPQLVDEDMESFFLQWDEFVKTDLRSSSWLCHVIGQARVRTESSCDLEREENSGPEPPERKNSVLSSKRRKAPPSPLSHGDFSLGITVQKIVLLEKVNVEAPTVAEMEEQRRMELDSEICLEVKL</sequence>
<feature type="compositionally biased region" description="Basic and acidic residues" evidence="1">
    <location>
        <begin position="110"/>
        <end position="119"/>
    </location>
</feature>
<evidence type="ECO:0000313" key="4">
    <source>
        <dbReference type="Proteomes" id="UP001221413"/>
    </source>
</evidence>
<feature type="region of interest" description="Disordered" evidence="1">
    <location>
        <begin position="110"/>
        <end position="232"/>
    </location>
</feature>